<dbReference type="InParanoid" id="A0A0C3D4H5"/>
<dbReference type="AlphaFoldDB" id="A0A0C3D4H5"/>
<reference evidence="3" key="2">
    <citation type="submission" date="2015-01" db="EMBL/GenBank/DDBJ databases">
        <title>Evolutionary Origins and Diversification of the Mycorrhizal Mutualists.</title>
        <authorList>
            <consortium name="DOE Joint Genome Institute"/>
            <consortium name="Mycorrhizal Genomics Consortium"/>
            <person name="Kohler A."/>
            <person name="Kuo A."/>
            <person name="Nagy L.G."/>
            <person name="Floudas D."/>
            <person name="Copeland A."/>
            <person name="Barry K.W."/>
            <person name="Cichocki N."/>
            <person name="Veneault-Fourrey C."/>
            <person name="LaButti K."/>
            <person name="Lindquist E.A."/>
            <person name="Lipzen A."/>
            <person name="Lundell T."/>
            <person name="Morin E."/>
            <person name="Murat C."/>
            <person name="Riley R."/>
            <person name="Ohm R."/>
            <person name="Sun H."/>
            <person name="Tunlid A."/>
            <person name="Henrissat B."/>
            <person name="Grigoriev I.V."/>
            <person name="Hibbett D.S."/>
            <person name="Martin F."/>
        </authorList>
    </citation>
    <scope>NUCLEOTIDE SEQUENCE [LARGE SCALE GENOMIC DNA]</scope>
    <source>
        <strain evidence="3">Foug A</strain>
    </source>
</reference>
<organism evidence="2 3">
    <name type="scientific">Scleroderma citrinum Foug A</name>
    <dbReference type="NCBI Taxonomy" id="1036808"/>
    <lineage>
        <taxon>Eukaryota</taxon>
        <taxon>Fungi</taxon>
        <taxon>Dikarya</taxon>
        <taxon>Basidiomycota</taxon>
        <taxon>Agaricomycotina</taxon>
        <taxon>Agaricomycetes</taxon>
        <taxon>Agaricomycetidae</taxon>
        <taxon>Boletales</taxon>
        <taxon>Sclerodermatineae</taxon>
        <taxon>Sclerodermataceae</taxon>
        <taxon>Scleroderma</taxon>
    </lineage>
</organism>
<protein>
    <submittedName>
        <fullName evidence="2">Uncharacterized protein</fullName>
    </submittedName>
</protein>
<evidence type="ECO:0000313" key="2">
    <source>
        <dbReference type="EMBL" id="KIM55670.1"/>
    </source>
</evidence>
<sequence>MENDLSTAVRKILEQLFYDILAESPNRRHATQGAWTNIPTALREQQGVEALYMELQFPFTHCQYTLCDEVRWLDQFNRFFPTTNPTAPRQNFKKAKYLEKYINLLGNLTPQNQNRMRGALKLKFDSLAWVPHAGSDHMWETKKTHEGRWQHLPLNEERQGPHIAINPNVRQRHLWPPALRPAPAIEQLREEEEEESSDEEL</sequence>
<gene>
    <name evidence="2" type="ORF">SCLCIDRAFT_134317</name>
</gene>
<reference evidence="2 3" key="1">
    <citation type="submission" date="2014-04" db="EMBL/GenBank/DDBJ databases">
        <authorList>
            <consortium name="DOE Joint Genome Institute"/>
            <person name="Kuo A."/>
            <person name="Kohler A."/>
            <person name="Nagy L.G."/>
            <person name="Floudas D."/>
            <person name="Copeland A."/>
            <person name="Barry K.W."/>
            <person name="Cichocki N."/>
            <person name="Veneault-Fourrey C."/>
            <person name="LaButti K."/>
            <person name="Lindquist E.A."/>
            <person name="Lipzen A."/>
            <person name="Lundell T."/>
            <person name="Morin E."/>
            <person name="Murat C."/>
            <person name="Sun H."/>
            <person name="Tunlid A."/>
            <person name="Henrissat B."/>
            <person name="Grigoriev I.V."/>
            <person name="Hibbett D.S."/>
            <person name="Martin F."/>
            <person name="Nordberg H.P."/>
            <person name="Cantor M.N."/>
            <person name="Hua S.X."/>
        </authorList>
    </citation>
    <scope>NUCLEOTIDE SEQUENCE [LARGE SCALE GENOMIC DNA]</scope>
    <source>
        <strain evidence="2 3">Foug A</strain>
    </source>
</reference>
<dbReference type="HOGENOM" id="CLU_097640_0_0_1"/>
<feature type="region of interest" description="Disordered" evidence="1">
    <location>
        <begin position="181"/>
        <end position="201"/>
    </location>
</feature>
<dbReference type="STRING" id="1036808.A0A0C3D4H5"/>
<feature type="compositionally biased region" description="Acidic residues" evidence="1">
    <location>
        <begin position="189"/>
        <end position="201"/>
    </location>
</feature>
<dbReference type="Proteomes" id="UP000053989">
    <property type="component" value="Unassembled WGS sequence"/>
</dbReference>
<accession>A0A0C3D4H5</accession>
<keyword evidence="3" id="KW-1185">Reference proteome</keyword>
<evidence type="ECO:0000313" key="3">
    <source>
        <dbReference type="Proteomes" id="UP000053989"/>
    </source>
</evidence>
<dbReference type="OrthoDB" id="3261690at2759"/>
<name>A0A0C3D4H5_9AGAM</name>
<proteinExistence type="predicted"/>
<evidence type="ECO:0000256" key="1">
    <source>
        <dbReference type="SAM" id="MobiDB-lite"/>
    </source>
</evidence>
<dbReference type="EMBL" id="KN822130">
    <property type="protein sequence ID" value="KIM55670.1"/>
    <property type="molecule type" value="Genomic_DNA"/>
</dbReference>